<evidence type="ECO:0000256" key="6">
    <source>
        <dbReference type="ARBA" id="ARBA00014931"/>
    </source>
</evidence>
<evidence type="ECO:0000256" key="5">
    <source>
        <dbReference type="ARBA" id="ARBA00012763"/>
    </source>
</evidence>
<feature type="domain" description="Rieske" evidence="14">
    <location>
        <begin position="283"/>
        <end position="381"/>
    </location>
</feature>
<dbReference type="CDD" id="cd00680">
    <property type="entry name" value="RHO_alpha_C"/>
    <property type="match status" value="1"/>
</dbReference>
<dbReference type="STRING" id="1081104.A0A162LNU2"/>
<comment type="cofactor">
    <cofactor evidence="1">
        <name>Fe cation</name>
        <dbReference type="ChEBI" id="CHEBI:24875"/>
    </cofactor>
</comment>
<proteinExistence type="inferred from homology"/>
<dbReference type="Pfam" id="PF00848">
    <property type="entry name" value="Ring_hydroxyl_A"/>
    <property type="match status" value="1"/>
</dbReference>
<name>A0A162LNU2_CORFA</name>
<keyword evidence="9" id="KW-0560">Oxidoreductase</keyword>
<evidence type="ECO:0000313" key="16">
    <source>
        <dbReference type="Proteomes" id="UP000076744"/>
    </source>
</evidence>
<evidence type="ECO:0000256" key="4">
    <source>
        <dbReference type="ARBA" id="ARBA00010848"/>
    </source>
</evidence>
<keyword evidence="7" id="KW-0001">2Fe-2S</keyword>
<dbReference type="GO" id="GO:0019133">
    <property type="term" value="F:choline monooxygenase activity"/>
    <property type="evidence" value="ECO:0007669"/>
    <property type="project" value="UniProtKB-EC"/>
</dbReference>
<dbReference type="PANTHER" id="PTHR43756">
    <property type="entry name" value="CHOLINE MONOOXYGENASE, CHLOROPLASTIC"/>
    <property type="match status" value="1"/>
</dbReference>
<dbReference type="GeneID" id="30016657"/>
<dbReference type="Gene3D" id="2.102.10.10">
    <property type="entry name" value="Rieske [2Fe-2S] iron-sulphur domain"/>
    <property type="match status" value="1"/>
</dbReference>
<dbReference type="SUPFAM" id="SSF55961">
    <property type="entry name" value="Bet v1-like"/>
    <property type="match status" value="1"/>
</dbReference>
<dbReference type="Pfam" id="PF00355">
    <property type="entry name" value="Rieske"/>
    <property type="match status" value="1"/>
</dbReference>
<gene>
    <name evidence="15" type="ORF">ISF_00365</name>
</gene>
<evidence type="ECO:0000256" key="10">
    <source>
        <dbReference type="ARBA" id="ARBA00023004"/>
    </source>
</evidence>
<comment type="similarity">
    <text evidence="4">Belongs to the choline monooxygenase family.</text>
</comment>
<dbReference type="EC" id="1.14.15.7" evidence="5"/>
<evidence type="ECO:0000256" key="13">
    <source>
        <dbReference type="SAM" id="MobiDB-lite"/>
    </source>
</evidence>
<dbReference type="SUPFAM" id="SSF50022">
    <property type="entry name" value="ISP domain"/>
    <property type="match status" value="1"/>
</dbReference>
<dbReference type="GO" id="GO:0005506">
    <property type="term" value="F:iron ion binding"/>
    <property type="evidence" value="ECO:0007669"/>
    <property type="project" value="InterPro"/>
</dbReference>
<feature type="region of interest" description="Disordered" evidence="13">
    <location>
        <begin position="591"/>
        <end position="644"/>
    </location>
</feature>
<comment type="pathway">
    <text evidence="3">Amine and polyamine biosynthesis; betaine biosynthesis via choline pathway; betaine aldehyde from choline (monooxygenase route): step 1/1.</text>
</comment>
<evidence type="ECO:0000256" key="12">
    <source>
        <dbReference type="ARBA" id="ARBA00049097"/>
    </source>
</evidence>
<keyword evidence="10" id="KW-0408">Iron</keyword>
<evidence type="ECO:0000256" key="2">
    <source>
        <dbReference type="ARBA" id="ARBA00002149"/>
    </source>
</evidence>
<evidence type="ECO:0000256" key="11">
    <source>
        <dbReference type="ARBA" id="ARBA00023014"/>
    </source>
</evidence>
<accession>A0A162LNU2</accession>
<feature type="compositionally biased region" description="Low complexity" evidence="13">
    <location>
        <begin position="1"/>
        <end position="19"/>
    </location>
</feature>
<feature type="region of interest" description="Disordered" evidence="13">
    <location>
        <begin position="187"/>
        <end position="218"/>
    </location>
</feature>
<dbReference type="Gene3D" id="3.90.380.10">
    <property type="entry name" value="Naphthalene 1,2-dioxygenase Alpha Subunit, Chain A, domain 1"/>
    <property type="match status" value="2"/>
</dbReference>
<dbReference type="PRINTS" id="PR00090">
    <property type="entry name" value="RNGDIOXGNASE"/>
</dbReference>
<dbReference type="GO" id="GO:0051537">
    <property type="term" value="F:2 iron, 2 sulfur cluster binding"/>
    <property type="evidence" value="ECO:0007669"/>
    <property type="project" value="UniProtKB-KW"/>
</dbReference>
<dbReference type="Proteomes" id="UP000076744">
    <property type="component" value="Unassembled WGS sequence"/>
</dbReference>
<feature type="compositionally biased region" description="Basic and acidic residues" evidence="13">
    <location>
        <begin position="202"/>
        <end position="213"/>
    </location>
</feature>
<dbReference type="InterPro" id="IPR017941">
    <property type="entry name" value="Rieske_2Fe-2S"/>
</dbReference>
<keyword evidence="8" id="KW-0479">Metal-binding</keyword>
<evidence type="ECO:0000256" key="1">
    <source>
        <dbReference type="ARBA" id="ARBA00001962"/>
    </source>
</evidence>
<dbReference type="InterPro" id="IPR015879">
    <property type="entry name" value="Ring_hydroxy_dOase_asu_C_dom"/>
</dbReference>
<evidence type="ECO:0000256" key="8">
    <source>
        <dbReference type="ARBA" id="ARBA00022723"/>
    </source>
</evidence>
<dbReference type="UniPathway" id="UPA00529">
    <property type="reaction ID" value="UER00430"/>
</dbReference>
<dbReference type="PANTHER" id="PTHR43756:SF5">
    <property type="entry name" value="CHOLINE MONOOXYGENASE, CHLOROPLASTIC"/>
    <property type="match status" value="1"/>
</dbReference>
<dbReference type="PROSITE" id="PS51296">
    <property type="entry name" value="RIESKE"/>
    <property type="match status" value="1"/>
</dbReference>
<evidence type="ECO:0000256" key="3">
    <source>
        <dbReference type="ARBA" id="ARBA00004866"/>
    </source>
</evidence>
<dbReference type="CDD" id="cd03469">
    <property type="entry name" value="Rieske_RO_Alpha_N"/>
    <property type="match status" value="1"/>
</dbReference>
<protein>
    <recommendedName>
        <fullName evidence="6">Choline monooxygenase, chloroplastic</fullName>
        <ecNumber evidence="5">1.14.15.7</ecNumber>
    </recommendedName>
</protein>
<dbReference type="EMBL" id="AZHB01000001">
    <property type="protein sequence ID" value="OAA73464.1"/>
    <property type="molecule type" value="Genomic_DNA"/>
</dbReference>
<sequence length="661" mass="74427">MRGRKSASPSKRSASGSMSQRNDVDLNQADDDFASIGAPPECNISDERARTTMANFRSSCLASAKHCAVTEQAWERTWAPENGILLFSPLYDMFDQRLFSIDPETLQIRVFMPYDILLAYHGRKGQMQRLVSRIALRHHYDMCCIENMAARKPFVEPWTGSIASTSGIGTPLQLRAARSGIASLEILESPSNQQGQESGGDPSKRSRQSERQEGQQTWNQYSLAYTSTHTYTYTTMSWFGFGKGQSTQAESGEPKATPALPAAWYRSPAMYELERRAIFSKKWLLVTHRLRFPETGSYVKITEAGYTFFLIRDRQGEIRAHHNICRHRAYPMVEKESGKVSILACKYHGWSYGFDGHLAKAPKYQEIPAFKKEDNGLYRIHVHVDSLGFVYVNLDAEESPAVSWEQDFATVDEQPRLLKFDMTKYAYDHSWEMIGDYNWKCYHCPTGHPALPAVTDLSKYWVETAGTHIQHYAVDKADPEAKSLGNVSTYYYPNASSTVTPHFFFIQRCVPLSATQTHMEYEVYRQLEATDAEFTEIADFFKNIMMEDKELCNGAQQNLNGGIFLNPPPLPPRLVSRFLFQILSSATADGGVETTGTSVLPDANEEPRHGPLRGRAGGGRGDLAGGAEASRVRDDAEGCRPVQQAGLRREWARQRRAGMVN</sequence>
<keyword evidence="16" id="KW-1185">Reference proteome</keyword>
<dbReference type="AlphaFoldDB" id="A0A162LNU2"/>
<comment type="catalytic activity">
    <reaction evidence="12">
        <text>choline + 2 reduced [2Fe-2S]-[ferredoxin] + O2 + 2 H(+) = betaine aldehyde hydrate + 2 oxidized [2Fe-2S]-[ferredoxin] + H2O</text>
        <dbReference type="Rhea" id="RHEA:17769"/>
        <dbReference type="Rhea" id="RHEA-COMP:10000"/>
        <dbReference type="Rhea" id="RHEA-COMP:10001"/>
        <dbReference type="ChEBI" id="CHEBI:15354"/>
        <dbReference type="ChEBI" id="CHEBI:15377"/>
        <dbReference type="ChEBI" id="CHEBI:15378"/>
        <dbReference type="ChEBI" id="CHEBI:15379"/>
        <dbReference type="ChEBI" id="CHEBI:15870"/>
        <dbReference type="ChEBI" id="CHEBI:33737"/>
        <dbReference type="ChEBI" id="CHEBI:33738"/>
        <dbReference type="EC" id="1.14.15.7"/>
    </reaction>
</comment>
<dbReference type="InterPro" id="IPR036922">
    <property type="entry name" value="Rieske_2Fe-2S_sf"/>
</dbReference>
<dbReference type="InterPro" id="IPR001663">
    <property type="entry name" value="Rng_hydr_dOase-A"/>
</dbReference>
<evidence type="ECO:0000256" key="9">
    <source>
        <dbReference type="ARBA" id="ARBA00023002"/>
    </source>
</evidence>
<dbReference type="GO" id="GO:0019285">
    <property type="term" value="P:glycine betaine biosynthetic process from choline"/>
    <property type="evidence" value="ECO:0007669"/>
    <property type="project" value="UniProtKB-UniPathway"/>
</dbReference>
<keyword evidence="11" id="KW-0411">Iron-sulfur</keyword>
<dbReference type="OrthoDB" id="426882at2759"/>
<organism evidence="15 16">
    <name type="scientific">Cordyceps fumosorosea (strain ARSEF 2679)</name>
    <name type="common">Isaria fumosorosea</name>
    <dbReference type="NCBI Taxonomy" id="1081104"/>
    <lineage>
        <taxon>Eukaryota</taxon>
        <taxon>Fungi</taxon>
        <taxon>Dikarya</taxon>
        <taxon>Ascomycota</taxon>
        <taxon>Pezizomycotina</taxon>
        <taxon>Sordariomycetes</taxon>
        <taxon>Hypocreomycetidae</taxon>
        <taxon>Hypocreales</taxon>
        <taxon>Cordycipitaceae</taxon>
        <taxon>Cordyceps</taxon>
    </lineage>
</organism>
<evidence type="ECO:0000256" key="7">
    <source>
        <dbReference type="ARBA" id="ARBA00022714"/>
    </source>
</evidence>
<feature type="compositionally biased region" description="Gly residues" evidence="13">
    <location>
        <begin position="615"/>
        <end position="624"/>
    </location>
</feature>
<feature type="region of interest" description="Disordered" evidence="13">
    <location>
        <begin position="1"/>
        <end position="24"/>
    </location>
</feature>
<reference evidence="15 16" key="1">
    <citation type="journal article" date="2016" name="Genome Biol. Evol.">
        <title>Divergent and convergent evolution of fungal pathogenicity.</title>
        <authorList>
            <person name="Shang Y."/>
            <person name="Xiao G."/>
            <person name="Zheng P."/>
            <person name="Cen K."/>
            <person name="Zhan S."/>
            <person name="Wang C."/>
        </authorList>
    </citation>
    <scope>NUCLEOTIDE SEQUENCE [LARGE SCALE GENOMIC DNA]</scope>
    <source>
        <strain evidence="15 16">ARSEF 2679</strain>
    </source>
</reference>
<evidence type="ECO:0000259" key="14">
    <source>
        <dbReference type="PROSITE" id="PS51296"/>
    </source>
</evidence>
<dbReference type="RefSeq" id="XP_018708422.1">
    <property type="nucleotide sequence ID" value="XM_018843972.1"/>
</dbReference>
<comment type="function">
    <text evidence="2">Catalyzes the first step of the osmoprotectant glycine betaine synthesis.</text>
</comment>
<evidence type="ECO:0000313" key="15">
    <source>
        <dbReference type="EMBL" id="OAA73464.1"/>
    </source>
</evidence>
<comment type="caution">
    <text evidence="15">The sequence shown here is derived from an EMBL/GenBank/DDBJ whole genome shotgun (WGS) entry which is preliminary data.</text>
</comment>